<keyword evidence="5" id="KW-0732">Signal</keyword>
<name>A0A645D4L8_9ZZZZ</name>
<dbReference type="InterPro" id="IPR010275">
    <property type="entry name" value="MepK"/>
</dbReference>
<dbReference type="InterPro" id="IPR013230">
    <property type="entry name" value="Peptidase_M15A_C"/>
</dbReference>
<dbReference type="AlphaFoldDB" id="A0A645D4L8"/>
<organism evidence="14">
    <name type="scientific">bioreactor metagenome</name>
    <dbReference type="NCBI Taxonomy" id="1076179"/>
    <lineage>
        <taxon>unclassified sequences</taxon>
        <taxon>metagenomes</taxon>
        <taxon>ecological metagenomes</taxon>
    </lineage>
</organism>
<dbReference type="GO" id="GO:0008237">
    <property type="term" value="F:metallopeptidase activity"/>
    <property type="evidence" value="ECO:0007669"/>
    <property type="project" value="UniProtKB-KW"/>
</dbReference>
<keyword evidence="6" id="KW-0378">Hydrolase</keyword>
<dbReference type="Gene3D" id="1.10.101.10">
    <property type="entry name" value="PGBD-like superfamily/PGBD"/>
    <property type="match status" value="1"/>
</dbReference>
<sequence length="212" mass="23009">MAVKKYSLKKQGNLALSKNFKVKEFACKDGDTILIDSDLITYLQKIRDHFGKPVRITSGYRTVAYNAKIGGATGSYHTKGQAADSVISGVKPDDIAKYAESLGCLGIGSYNDDMFNHIDTRKIKFYWRNQSCTAVSTFGGGKTTKPTLKKGVVNVDWVKKLQTALNTKNKSGLKVDGDFGAKTDIAVKAYQKAKGLLVDGIVGNKTWAALGL</sequence>
<keyword evidence="4" id="KW-0479">Metal-binding</keyword>
<evidence type="ECO:0000256" key="9">
    <source>
        <dbReference type="ARBA" id="ARBA00023316"/>
    </source>
</evidence>
<proteinExistence type="inferred from homology"/>
<accession>A0A645D4L8</accession>
<dbReference type="InterPro" id="IPR002477">
    <property type="entry name" value="Peptidoglycan-bd-like"/>
</dbReference>
<keyword evidence="7" id="KW-0862">Zinc</keyword>
<dbReference type="PANTHER" id="PTHR37425">
    <property type="match status" value="1"/>
</dbReference>
<dbReference type="Pfam" id="PF01471">
    <property type="entry name" value="PG_binding_1"/>
    <property type="match status" value="1"/>
</dbReference>
<keyword evidence="3" id="KW-0645">Protease</keyword>
<evidence type="ECO:0000256" key="1">
    <source>
        <dbReference type="ARBA" id="ARBA00001947"/>
    </source>
</evidence>
<feature type="domain" description="Peptidoglycan binding-like" evidence="12">
    <location>
        <begin position="158"/>
        <end position="210"/>
    </location>
</feature>
<evidence type="ECO:0000256" key="11">
    <source>
        <dbReference type="ARBA" id="ARBA00093666"/>
    </source>
</evidence>
<evidence type="ECO:0000256" key="3">
    <source>
        <dbReference type="ARBA" id="ARBA00022670"/>
    </source>
</evidence>
<dbReference type="InterPro" id="IPR009045">
    <property type="entry name" value="Zn_M74/Hedgehog-like"/>
</dbReference>
<comment type="cofactor">
    <cofactor evidence="1">
        <name>Zn(2+)</name>
        <dbReference type="ChEBI" id="CHEBI:29105"/>
    </cofactor>
</comment>
<evidence type="ECO:0000259" key="12">
    <source>
        <dbReference type="Pfam" id="PF01471"/>
    </source>
</evidence>
<reference evidence="14" key="1">
    <citation type="submission" date="2019-08" db="EMBL/GenBank/DDBJ databases">
        <authorList>
            <person name="Kucharzyk K."/>
            <person name="Murdoch R.W."/>
            <person name="Higgins S."/>
            <person name="Loffler F."/>
        </authorList>
    </citation>
    <scope>NUCLEOTIDE SEQUENCE</scope>
</reference>
<evidence type="ECO:0000256" key="10">
    <source>
        <dbReference type="ARBA" id="ARBA00093448"/>
    </source>
</evidence>
<dbReference type="PANTHER" id="PTHR37425:SF1">
    <property type="entry name" value="OUTER MEMBRANE PROTEIN"/>
    <property type="match status" value="1"/>
</dbReference>
<evidence type="ECO:0000256" key="4">
    <source>
        <dbReference type="ARBA" id="ARBA00022723"/>
    </source>
</evidence>
<gene>
    <name evidence="14" type="ORF">SDC9_131078</name>
</gene>
<keyword evidence="8" id="KW-0482">Metalloprotease</keyword>
<dbReference type="SUPFAM" id="SSF55166">
    <property type="entry name" value="Hedgehog/DD-peptidase"/>
    <property type="match status" value="1"/>
</dbReference>
<dbReference type="GO" id="GO:0006508">
    <property type="term" value="P:proteolysis"/>
    <property type="evidence" value="ECO:0007669"/>
    <property type="project" value="UniProtKB-KW"/>
</dbReference>
<dbReference type="Pfam" id="PF08291">
    <property type="entry name" value="Peptidase_M15_3"/>
    <property type="match status" value="1"/>
</dbReference>
<dbReference type="GO" id="GO:0046872">
    <property type="term" value="F:metal ion binding"/>
    <property type="evidence" value="ECO:0007669"/>
    <property type="project" value="UniProtKB-KW"/>
</dbReference>
<evidence type="ECO:0000256" key="2">
    <source>
        <dbReference type="ARBA" id="ARBA00004776"/>
    </source>
</evidence>
<dbReference type="EMBL" id="VSSQ01032671">
    <property type="protein sequence ID" value="MPM84008.1"/>
    <property type="molecule type" value="Genomic_DNA"/>
</dbReference>
<dbReference type="InterPro" id="IPR036365">
    <property type="entry name" value="PGBD-like_sf"/>
</dbReference>
<comment type="pathway">
    <text evidence="2">Cell wall biogenesis; cell wall polysaccharide biosynthesis.</text>
</comment>
<evidence type="ECO:0000256" key="5">
    <source>
        <dbReference type="ARBA" id="ARBA00022729"/>
    </source>
</evidence>
<evidence type="ECO:0000256" key="6">
    <source>
        <dbReference type="ARBA" id="ARBA00022801"/>
    </source>
</evidence>
<keyword evidence="9" id="KW-0961">Cell wall biogenesis/degradation</keyword>
<comment type="similarity">
    <text evidence="10">Belongs to the peptidase M15 family.</text>
</comment>
<evidence type="ECO:0000313" key="14">
    <source>
        <dbReference type="EMBL" id="MPM84008.1"/>
    </source>
</evidence>
<comment type="caution">
    <text evidence="14">The sequence shown here is derived from an EMBL/GenBank/DDBJ whole genome shotgun (WGS) entry which is preliminary data.</text>
</comment>
<dbReference type="Gene3D" id="3.30.1380.10">
    <property type="match status" value="1"/>
</dbReference>
<evidence type="ECO:0000256" key="8">
    <source>
        <dbReference type="ARBA" id="ARBA00023049"/>
    </source>
</evidence>
<dbReference type="InterPro" id="IPR036366">
    <property type="entry name" value="PGBDSf"/>
</dbReference>
<evidence type="ECO:0000259" key="13">
    <source>
        <dbReference type="Pfam" id="PF08291"/>
    </source>
</evidence>
<dbReference type="GO" id="GO:0071555">
    <property type="term" value="P:cell wall organization"/>
    <property type="evidence" value="ECO:0007669"/>
    <property type="project" value="UniProtKB-KW"/>
</dbReference>
<protein>
    <recommendedName>
        <fullName evidence="11">Murein endopeptidase K</fullName>
    </recommendedName>
</protein>
<evidence type="ECO:0000256" key="7">
    <source>
        <dbReference type="ARBA" id="ARBA00022833"/>
    </source>
</evidence>
<dbReference type="SUPFAM" id="SSF47090">
    <property type="entry name" value="PGBD-like"/>
    <property type="match status" value="1"/>
</dbReference>
<feature type="domain" description="Peptidase M15A C-terminal" evidence="13">
    <location>
        <begin position="19"/>
        <end position="119"/>
    </location>
</feature>